<evidence type="ECO:0000256" key="2">
    <source>
        <dbReference type="ARBA" id="ARBA00022723"/>
    </source>
</evidence>
<dbReference type="OrthoDB" id="9775391at2"/>
<dbReference type="EMBL" id="VCIW01000001">
    <property type="protein sequence ID" value="TLS53868.1"/>
    <property type="molecule type" value="Genomic_DNA"/>
</dbReference>
<dbReference type="Gene3D" id="3.30.390.10">
    <property type="entry name" value="Enolase-like, N-terminal domain"/>
    <property type="match status" value="1"/>
</dbReference>
<dbReference type="RefSeq" id="WP_138191410.1">
    <property type="nucleotide sequence ID" value="NZ_VCIW01000001.1"/>
</dbReference>
<dbReference type="Proteomes" id="UP000309676">
    <property type="component" value="Unassembled WGS sequence"/>
</dbReference>
<dbReference type="InterPro" id="IPR029065">
    <property type="entry name" value="Enolase_C-like"/>
</dbReference>
<dbReference type="PANTHER" id="PTHR13794:SF58">
    <property type="entry name" value="MITOCHONDRIAL ENOLASE SUPERFAMILY MEMBER 1"/>
    <property type="match status" value="1"/>
</dbReference>
<dbReference type="GO" id="GO:0016836">
    <property type="term" value="F:hydro-lyase activity"/>
    <property type="evidence" value="ECO:0007669"/>
    <property type="project" value="TreeGrafter"/>
</dbReference>
<dbReference type="SFLD" id="SFLDG00179">
    <property type="entry name" value="mandelate_racemase"/>
    <property type="match status" value="1"/>
</dbReference>
<feature type="domain" description="Mandelate racemase/muconate lactonizing enzyme C-terminal" evidence="4">
    <location>
        <begin position="147"/>
        <end position="244"/>
    </location>
</feature>
<organism evidence="5 6">
    <name type="scientific">Paenibacillus antri</name>
    <dbReference type="NCBI Taxonomy" id="2582848"/>
    <lineage>
        <taxon>Bacteria</taxon>
        <taxon>Bacillati</taxon>
        <taxon>Bacillota</taxon>
        <taxon>Bacilli</taxon>
        <taxon>Bacillales</taxon>
        <taxon>Paenibacillaceae</taxon>
        <taxon>Paenibacillus</taxon>
    </lineage>
</organism>
<dbReference type="InterPro" id="IPR036849">
    <property type="entry name" value="Enolase-like_C_sf"/>
</dbReference>
<dbReference type="Pfam" id="PF13378">
    <property type="entry name" value="MR_MLE_C"/>
    <property type="match status" value="1"/>
</dbReference>
<dbReference type="InterPro" id="IPR029017">
    <property type="entry name" value="Enolase-like_N"/>
</dbReference>
<evidence type="ECO:0000256" key="3">
    <source>
        <dbReference type="ARBA" id="ARBA00022842"/>
    </source>
</evidence>
<evidence type="ECO:0000313" key="5">
    <source>
        <dbReference type="EMBL" id="TLS53868.1"/>
    </source>
</evidence>
<protein>
    <submittedName>
        <fullName evidence="5">Mandelate racemase/muconate lactonizing enzyme family protein</fullName>
    </submittedName>
</protein>
<keyword evidence="3" id="KW-0460">Magnesium</keyword>
<dbReference type="SMART" id="SM00922">
    <property type="entry name" value="MR_MLE"/>
    <property type="match status" value="1"/>
</dbReference>
<evidence type="ECO:0000256" key="1">
    <source>
        <dbReference type="ARBA" id="ARBA00001946"/>
    </source>
</evidence>
<dbReference type="PANTHER" id="PTHR13794">
    <property type="entry name" value="ENOLASE SUPERFAMILY, MANDELATE RACEMASE"/>
    <property type="match status" value="1"/>
</dbReference>
<name>A0A5R9GK78_9BACL</name>
<reference evidence="5 6" key="1">
    <citation type="submission" date="2019-05" db="EMBL/GenBank/DDBJ databases">
        <authorList>
            <person name="Narsing Rao M.P."/>
            <person name="Li W.J."/>
        </authorList>
    </citation>
    <scope>NUCLEOTIDE SEQUENCE [LARGE SCALE GENOMIC DNA]</scope>
    <source>
        <strain evidence="5 6">SYSU_K30003</strain>
    </source>
</reference>
<comment type="caution">
    <text evidence="5">The sequence shown here is derived from an EMBL/GenBank/DDBJ whole genome shotgun (WGS) entry which is preliminary data.</text>
</comment>
<dbReference type="GO" id="GO:0016052">
    <property type="term" value="P:carbohydrate catabolic process"/>
    <property type="evidence" value="ECO:0007669"/>
    <property type="project" value="TreeGrafter"/>
</dbReference>
<dbReference type="GO" id="GO:0000287">
    <property type="term" value="F:magnesium ion binding"/>
    <property type="evidence" value="ECO:0007669"/>
    <property type="project" value="TreeGrafter"/>
</dbReference>
<dbReference type="AlphaFoldDB" id="A0A5R9GK78"/>
<dbReference type="CDD" id="cd03316">
    <property type="entry name" value="MR_like"/>
    <property type="match status" value="1"/>
</dbReference>
<dbReference type="SUPFAM" id="SSF54826">
    <property type="entry name" value="Enolase N-terminal domain-like"/>
    <property type="match status" value="1"/>
</dbReference>
<dbReference type="SUPFAM" id="SSF51604">
    <property type="entry name" value="Enolase C-terminal domain-like"/>
    <property type="match status" value="1"/>
</dbReference>
<sequence length="365" mass="40368">MNIVGLESIVLQSEVKRPVSDALHTFDAGTTVVTKVHTDEGIVGCATTHFGRAKAGAAILKTILDKEIAPLLIGEDPHFSRKVREKLWFATEYYGVTGITQFAVAAVDICLWDIVGKASGKPVCHLLGGARDRIPAYAMVGWYYERERDYLEHCVAAVEEGFKAIKLKVGKHSLEDDIRRIESVRNEVGPDVTLMVDANQIFDETEALRRGRAYQELGIYWYEEPLAPYRTEGYVRLSQKLDIPIALGENYYTRHQFYDAIRMNAGAIYQPDNRRTGGVTEWMEIGALAEAAGRKIASHGGGAGNVNILCALPNAVFLESGSLKHQEQGMFATELQLIDGSILLPSVPGMGTEVREAYIQKHRVS</sequence>
<accession>A0A5R9GK78</accession>
<dbReference type="InterPro" id="IPR013342">
    <property type="entry name" value="Mandelate_racemase_C"/>
</dbReference>
<keyword evidence="2" id="KW-0479">Metal-binding</keyword>
<gene>
    <name evidence="5" type="ORF">FE782_00470</name>
</gene>
<dbReference type="Pfam" id="PF02746">
    <property type="entry name" value="MR_MLE_N"/>
    <property type="match status" value="1"/>
</dbReference>
<dbReference type="Gene3D" id="3.20.20.120">
    <property type="entry name" value="Enolase-like C-terminal domain"/>
    <property type="match status" value="1"/>
</dbReference>
<dbReference type="InterPro" id="IPR046945">
    <property type="entry name" value="RHMD-like"/>
</dbReference>
<dbReference type="SFLD" id="SFLDS00001">
    <property type="entry name" value="Enolase"/>
    <property type="match status" value="1"/>
</dbReference>
<dbReference type="InterPro" id="IPR013341">
    <property type="entry name" value="Mandelate_racemase_N_dom"/>
</dbReference>
<keyword evidence="6" id="KW-1185">Reference proteome</keyword>
<evidence type="ECO:0000313" key="6">
    <source>
        <dbReference type="Proteomes" id="UP000309676"/>
    </source>
</evidence>
<comment type="cofactor">
    <cofactor evidence="1">
        <name>Mg(2+)</name>
        <dbReference type="ChEBI" id="CHEBI:18420"/>
    </cofactor>
</comment>
<proteinExistence type="predicted"/>
<evidence type="ECO:0000259" key="4">
    <source>
        <dbReference type="SMART" id="SM00922"/>
    </source>
</evidence>